<gene>
    <name evidence="1" type="ORF">SpAn4DRAFT_3373</name>
</gene>
<dbReference type="EMBL" id="CTRP01000011">
    <property type="protein sequence ID" value="CQR72913.1"/>
    <property type="molecule type" value="Genomic_DNA"/>
</dbReference>
<protein>
    <submittedName>
        <fullName evidence="1">Uncharacterized protein</fullName>
    </submittedName>
</protein>
<evidence type="ECO:0000313" key="1">
    <source>
        <dbReference type="EMBL" id="CQR72913.1"/>
    </source>
</evidence>
<proteinExistence type="predicted"/>
<accession>A0A0U1L184</accession>
<keyword evidence="2" id="KW-1185">Reference proteome</keyword>
<dbReference type="Proteomes" id="UP000049855">
    <property type="component" value="Unassembled WGS sequence"/>
</dbReference>
<name>A0A0U1L184_9FIRM</name>
<organism evidence="1 2">
    <name type="scientific">Sporomusa ovata</name>
    <dbReference type="NCBI Taxonomy" id="2378"/>
    <lineage>
        <taxon>Bacteria</taxon>
        <taxon>Bacillati</taxon>
        <taxon>Bacillota</taxon>
        <taxon>Negativicutes</taxon>
        <taxon>Selenomonadales</taxon>
        <taxon>Sporomusaceae</taxon>
        <taxon>Sporomusa</taxon>
    </lineage>
</organism>
<evidence type="ECO:0000313" key="2">
    <source>
        <dbReference type="Proteomes" id="UP000049855"/>
    </source>
</evidence>
<reference evidence="2" key="1">
    <citation type="submission" date="2015-03" db="EMBL/GenBank/DDBJ databases">
        <authorList>
            <person name="Nijsse Bart"/>
        </authorList>
    </citation>
    <scope>NUCLEOTIDE SEQUENCE [LARGE SCALE GENOMIC DNA]</scope>
</reference>
<dbReference type="AlphaFoldDB" id="A0A0U1L184"/>
<sequence length="51" mass="5403">MILTGAGGSSGCFAFASARTGRHKITISANVARRINDLQDFCKIIPPNLLV</sequence>